<dbReference type="GO" id="GO:0046872">
    <property type="term" value="F:metal ion binding"/>
    <property type="evidence" value="ECO:0007669"/>
    <property type="project" value="UniProtKB-KW"/>
</dbReference>
<dbReference type="EMBL" id="JAGPXD010000002">
    <property type="protein sequence ID" value="KAH7367133.1"/>
    <property type="molecule type" value="Genomic_DNA"/>
</dbReference>
<keyword evidence="3" id="KW-0963">Cytoplasm</keyword>
<dbReference type="CDD" id="cd02537">
    <property type="entry name" value="GT8_Glycogenin"/>
    <property type="match status" value="1"/>
</dbReference>
<dbReference type="EC" id="2.4.1.186" evidence="10"/>
<evidence type="ECO:0000256" key="8">
    <source>
        <dbReference type="ARBA" id="ARBA00023211"/>
    </source>
</evidence>
<sequence length="274" mass="29970">MGSILPDVAPEAYAYFTLVTSDSYVLPAAVLARSLRNTGTILPICILATPSTLSKSSLASLSSIADVLVPVPPLASNSSNLSLIGRPDLSTTLTKLHLWSQTSFRRILYLDADTLVLRSLDHLFKSVPPGVPLAACPELGFPDCFNSGVMLLRPDAATYDALVAFSACAESFDGGDQGLLNMFFGDGGREAAPGPPWHRLGFAYNMEMHRVYRLYIPAALRYKDEHAVLHFIGKDKPWHFECGKVSVGEKPAAYDEFYADMVGRWWKIRGQVQT</sequence>
<dbReference type="InterPro" id="IPR050587">
    <property type="entry name" value="GNT1/Glycosyltrans_8"/>
</dbReference>
<evidence type="ECO:0000256" key="1">
    <source>
        <dbReference type="ARBA" id="ARBA00001936"/>
    </source>
</evidence>
<comment type="catalytic activity">
    <reaction evidence="12">
        <text>L-tyrosyl-[glycogenin] + UDP-alpha-D-glucose = alpha-D-glucosyl-L-tyrosyl-[glycogenin] + UDP + H(+)</text>
        <dbReference type="Rhea" id="RHEA:23360"/>
        <dbReference type="Rhea" id="RHEA-COMP:14604"/>
        <dbReference type="Rhea" id="RHEA-COMP:14605"/>
        <dbReference type="ChEBI" id="CHEBI:15378"/>
        <dbReference type="ChEBI" id="CHEBI:46858"/>
        <dbReference type="ChEBI" id="CHEBI:58223"/>
        <dbReference type="ChEBI" id="CHEBI:58885"/>
        <dbReference type="ChEBI" id="CHEBI:140573"/>
        <dbReference type="EC" id="2.4.1.186"/>
    </reaction>
</comment>
<dbReference type="AlphaFoldDB" id="A0A8K0TIP8"/>
<comment type="subcellular location">
    <subcellularLocation>
        <location evidence="2">Cytoplasm</location>
    </subcellularLocation>
</comment>
<comment type="cofactor">
    <cofactor evidence="1">
        <name>Mn(2+)</name>
        <dbReference type="ChEBI" id="CHEBI:29035"/>
    </cofactor>
</comment>
<organism evidence="14 15">
    <name type="scientific">Plectosphaerella cucumerina</name>
    <dbReference type="NCBI Taxonomy" id="40658"/>
    <lineage>
        <taxon>Eukaryota</taxon>
        <taxon>Fungi</taxon>
        <taxon>Dikarya</taxon>
        <taxon>Ascomycota</taxon>
        <taxon>Pezizomycotina</taxon>
        <taxon>Sordariomycetes</taxon>
        <taxon>Hypocreomycetidae</taxon>
        <taxon>Glomerellales</taxon>
        <taxon>Plectosphaerellaceae</taxon>
        <taxon>Plectosphaerella</taxon>
    </lineage>
</organism>
<keyword evidence="8" id="KW-0464">Manganese</keyword>
<proteinExistence type="inferred from homology"/>
<evidence type="ECO:0000256" key="7">
    <source>
        <dbReference type="ARBA" id="ARBA00023180"/>
    </source>
</evidence>
<dbReference type="OrthoDB" id="2014201at2759"/>
<dbReference type="Pfam" id="PF01501">
    <property type="entry name" value="Glyco_transf_8"/>
    <property type="match status" value="1"/>
</dbReference>
<evidence type="ECO:0000256" key="4">
    <source>
        <dbReference type="ARBA" id="ARBA00022679"/>
    </source>
</evidence>
<comment type="function">
    <text evidence="13">Self-glucosylating initiator of glycogen synthesis. It catalyzes the formation of a short alpha (1,4)-glucosyl chain covalently attached via a glucose 1-O-tyrosyl linkage to internal tyrosine residues and these chains act as primers for the elongation reaction catalyzed by glycogen synthase.</text>
</comment>
<evidence type="ECO:0000256" key="3">
    <source>
        <dbReference type="ARBA" id="ARBA00022490"/>
    </source>
</evidence>
<evidence type="ECO:0000313" key="15">
    <source>
        <dbReference type="Proteomes" id="UP000813385"/>
    </source>
</evidence>
<dbReference type="FunFam" id="3.90.550.10:FF:000092">
    <property type="entry name" value="Glycogenin 2"/>
    <property type="match status" value="1"/>
</dbReference>
<dbReference type="GO" id="GO:0005737">
    <property type="term" value="C:cytoplasm"/>
    <property type="evidence" value="ECO:0007669"/>
    <property type="project" value="UniProtKB-SubCell"/>
</dbReference>
<dbReference type="SUPFAM" id="SSF53448">
    <property type="entry name" value="Nucleotide-diphospho-sugar transferases"/>
    <property type="match status" value="1"/>
</dbReference>
<dbReference type="Proteomes" id="UP000813385">
    <property type="component" value="Unassembled WGS sequence"/>
</dbReference>
<evidence type="ECO:0000256" key="11">
    <source>
        <dbReference type="ARBA" id="ARBA00050886"/>
    </source>
</evidence>
<dbReference type="PANTHER" id="PTHR11183">
    <property type="entry name" value="GLYCOGENIN SUBFAMILY MEMBER"/>
    <property type="match status" value="1"/>
</dbReference>
<accession>A0A8K0TIP8</accession>
<comment type="caution">
    <text evidence="14">The sequence shown here is derived from an EMBL/GenBank/DDBJ whole genome shotgun (WGS) entry which is preliminary data.</text>
</comment>
<keyword evidence="7" id="KW-0325">Glycoprotein</keyword>
<evidence type="ECO:0000256" key="2">
    <source>
        <dbReference type="ARBA" id="ARBA00004496"/>
    </source>
</evidence>
<evidence type="ECO:0000256" key="9">
    <source>
        <dbReference type="ARBA" id="ARBA00038162"/>
    </source>
</evidence>
<keyword evidence="6" id="KW-0320">Glycogen biosynthesis</keyword>
<dbReference type="GO" id="GO:0005978">
    <property type="term" value="P:glycogen biosynthetic process"/>
    <property type="evidence" value="ECO:0007669"/>
    <property type="project" value="UniProtKB-KW"/>
</dbReference>
<evidence type="ECO:0000256" key="6">
    <source>
        <dbReference type="ARBA" id="ARBA00023056"/>
    </source>
</evidence>
<dbReference type="Gene3D" id="3.90.550.10">
    <property type="entry name" value="Spore Coat Polysaccharide Biosynthesis Protein SpsA, Chain A"/>
    <property type="match status" value="1"/>
</dbReference>
<evidence type="ECO:0000256" key="10">
    <source>
        <dbReference type="ARBA" id="ARBA00038934"/>
    </source>
</evidence>
<evidence type="ECO:0000256" key="12">
    <source>
        <dbReference type="ARBA" id="ARBA00052293"/>
    </source>
</evidence>
<gene>
    <name evidence="14" type="ORF">B0T11DRAFT_304464</name>
</gene>
<keyword evidence="15" id="KW-1185">Reference proteome</keyword>
<dbReference type="GO" id="GO:0008466">
    <property type="term" value="F:glycogenin glucosyltransferase activity"/>
    <property type="evidence" value="ECO:0007669"/>
    <property type="project" value="UniProtKB-EC"/>
</dbReference>
<comment type="catalytic activity">
    <reaction evidence="11">
        <text>[1,4-alpha-D-glucosyl](n)-L-tyrosyl-[glycogenin] + UDP-alpha-D-glucose = [1,4-alpha-D-glucosyl](n+1)-L-tyrosyl-[glycogenin] + UDP + H(+)</text>
        <dbReference type="Rhea" id="RHEA:56560"/>
        <dbReference type="Rhea" id="RHEA-COMP:14606"/>
        <dbReference type="Rhea" id="RHEA-COMP:14607"/>
        <dbReference type="ChEBI" id="CHEBI:15378"/>
        <dbReference type="ChEBI" id="CHEBI:58223"/>
        <dbReference type="ChEBI" id="CHEBI:58885"/>
        <dbReference type="ChEBI" id="CHEBI:140574"/>
        <dbReference type="EC" id="2.4.1.186"/>
    </reaction>
</comment>
<dbReference type="InterPro" id="IPR002495">
    <property type="entry name" value="Glyco_trans_8"/>
</dbReference>
<evidence type="ECO:0000256" key="13">
    <source>
        <dbReference type="ARBA" id="ARBA00057883"/>
    </source>
</evidence>
<evidence type="ECO:0000313" key="14">
    <source>
        <dbReference type="EMBL" id="KAH7367133.1"/>
    </source>
</evidence>
<reference evidence="14" key="1">
    <citation type="journal article" date="2021" name="Nat. Commun.">
        <title>Genetic determinants of endophytism in the Arabidopsis root mycobiome.</title>
        <authorList>
            <person name="Mesny F."/>
            <person name="Miyauchi S."/>
            <person name="Thiergart T."/>
            <person name="Pickel B."/>
            <person name="Atanasova L."/>
            <person name="Karlsson M."/>
            <person name="Huettel B."/>
            <person name="Barry K.W."/>
            <person name="Haridas S."/>
            <person name="Chen C."/>
            <person name="Bauer D."/>
            <person name="Andreopoulos W."/>
            <person name="Pangilinan J."/>
            <person name="LaButti K."/>
            <person name="Riley R."/>
            <person name="Lipzen A."/>
            <person name="Clum A."/>
            <person name="Drula E."/>
            <person name="Henrissat B."/>
            <person name="Kohler A."/>
            <person name="Grigoriev I.V."/>
            <person name="Martin F.M."/>
            <person name="Hacquard S."/>
        </authorList>
    </citation>
    <scope>NUCLEOTIDE SEQUENCE</scope>
    <source>
        <strain evidence="14">MPI-CAGE-AT-0016</strain>
    </source>
</reference>
<comment type="similarity">
    <text evidence="9">Belongs to the glycosyltransferase 8 family. Glycogenin subfamily.</text>
</comment>
<keyword evidence="5" id="KW-0479">Metal-binding</keyword>
<protein>
    <recommendedName>
        <fullName evidence="10">glycogenin glucosyltransferase</fullName>
        <ecNumber evidence="10">2.4.1.186</ecNumber>
    </recommendedName>
</protein>
<keyword evidence="4 14" id="KW-0808">Transferase</keyword>
<dbReference type="InterPro" id="IPR029044">
    <property type="entry name" value="Nucleotide-diphossugar_trans"/>
</dbReference>
<name>A0A8K0TIP8_9PEZI</name>
<evidence type="ECO:0000256" key="5">
    <source>
        <dbReference type="ARBA" id="ARBA00022723"/>
    </source>
</evidence>